<dbReference type="PANTHER" id="PTHR48066">
    <property type="entry name" value="CARNOSINE SYNTHASE 1"/>
    <property type="match status" value="1"/>
</dbReference>
<name>A0AA88XNR4_PINIB</name>
<evidence type="ECO:0000259" key="1">
    <source>
        <dbReference type="Pfam" id="PF18130"/>
    </source>
</evidence>
<dbReference type="GO" id="GO:0047730">
    <property type="term" value="F:carnosine synthase activity"/>
    <property type="evidence" value="ECO:0007669"/>
    <property type="project" value="InterPro"/>
</dbReference>
<keyword evidence="3" id="KW-1185">Reference proteome</keyword>
<dbReference type="InterPro" id="IPR041472">
    <property type="entry name" value="BL00235/CARNS1_N"/>
</dbReference>
<feature type="domain" description="BL00235/CARNS1 N-terminal" evidence="1">
    <location>
        <begin position="426"/>
        <end position="504"/>
    </location>
</feature>
<dbReference type="AlphaFoldDB" id="A0AA88XNR4"/>
<dbReference type="Pfam" id="PF18130">
    <property type="entry name" value="ATPgrasp_N"/>
    <property type="match status" value="1"/>
</dbReference>
<gene>
    <name evidence="2" type="ORF">FSP39_015338</name>
</gene>
<dbReference type="GO" id="GO:0035499">
    <property type="term" value="P:carnosine biosynthetic process"/>
    <property type="evidence" value="ECO:0007669"/>
    <property type="project" value="InterPro"/>
</dbReference>
<dbReference type="GO" id="GO:0016887">
    <property type="term" value="F:ATP hydrolysis activity"/>
    <property type="evidence" value="ECO:0007669"/>
    <property type="project" value="InterPro"/>
</dbReference>
<sequence length="589" mass="65676">MLSSPVECMGILLEGARQCPGVMLLILSTSWISKERSRGDPNLFSLFVHKAVTFDTAGRTFLDVFDPPRKVTYFVNFFTDGCTDGQRKDGEPIERDLDCPTSDSLNLVQIIDDKVLTRILMAEAGMQYPETLAFTYNVQHRYPKSEFDDIVIIKLEKINGVQEQVQCQVRKYLNRVKTRVQQVVVKPSGIMYHGSMGVTFHFTGDEEHVVSAILGLLESMPENNGVLVEEFYAPYSGDQTESTLDITDLSFRLRSNVCRGLNDTPITTTLVCGVGNKNEPINGDNTQPQSFETTLHQMGLSAHETRLREEVISTSENVLRRIIEFEKGLTIQEKGGVGAQTDIIGIDFVIGQKNGVISPIGIEVNSHDCTINCQLFEFINPRLSGSSLRPLVETMVSRSQEFVLQGRTIVVLGSGGTSKRFIWPIAKSYGVQVVLIDEEGCDVNAKEMCSMFIPYDFSNHVDDIDHADAISEILQSHAVKADGCCTFWEDCVPLTARLCSVLGLMGTGVEGAINAKQKSRTQKILMKRTGDIPHFPRTYLYAGKTVQIKTRVDIPKHMPKFRMPCMLKLEYGSSAVGCQTCQEYRGMRK</sequence>
<comment type="caution">
    <text evidence="2">The sequence shown here is derived from an EMBL/GenBank/DDBJ whole genome shotgun (WGS) entry which is preliminary data.</text>
</comment>
<dbReference type="Proteomes" id="UP001186944">
    <property type="component" value="Unassembled WGS sequence"/>
</dbReference>
<dbReference type="InterPro" id="IPR031046">
    <property type="entry name" value="CARNS1"/>
</dbReference>
<reference evidence="2" key="1">
    <citation type="submission" date="2019-08" db="EMBL/GenBank/DDBJ databases">
        <title>The improved chromosome-level genome for the pearl oyster Pinctada fucata martensii using PacBio sequencing and Hi-C.</title>
        <authorList>
            <person name="Zheng Z."/>
        </authorList>
    </citation>
    <scope>NUCLEOTIDE SEQUENCE</scope>
    <source>
        <strain evidence="2">ZZ-2019</strain>
        <tissue evidence="2">Adductor muscle</tissue>
    </source>
</reference>
<dbReference type="EMBL" id="VSWD01000013">
    <property type="protein sequence ID" value="KAK3084557.1"/>
    <property type="molecule type" value="Genomic_DNA"/>
</dbReference>
<protein>
    <recommendedName>
        <fullName evidence="1">BL00235/CARNS1 N-terminal domain-containing protein</fullName>
    </recommendedName>
</protein>
<organism evidence="2 3">
    <name type="scientific">Pinctada imbricata</name>
    <name type="common">Atlantic pearl-oyster</name>
    <name type="synonym">Pinctada martensii</name>
    <dbReference type="NCBI Taxonomy" id="66713"/>
    <lineage>
        <taxon>Eukaryota</taxon>
        <taxon>Metazoa</taxon>
        <taxon>Spiralia</taxon>
        <taxon>Lophotrochozoa</taxon>
        <taxon>Mollusca</taxon>
        <taxon>Bivalvia</taxon>
        <taxon>Autobranchia</taxon>
        <taxon>Pteriomorphia</taxon>
        <taxon>Pterioida</taxon>
        <taxon>Pterioidea</taxon>
        <taxon>Pteriidae</taxon>
        <taxon>Pinctada</taxon>
    </lineage>
</organism>
<evidence type="ECO:0000313" key="2">
    <source>
        <dbReference type="EMBL" id="KAK3084557.1"/>
    </source>
</evidence>
<dbReference type="Gene3D" id="3.40.50.20">
    <property type="match status" value="1"/>
</dbReference>
<evidence type="ECO:0000313" key="3">
    <source>
        <dbReference type="Proteomes" id="UP001186944"/>
    </source>
</evidence>
<proteinExistence type="predicted"/>
<accession>A0AA88XNR4</accession>
<dbReference type="PANTHER" id="PTHR48066:SF1">
    <property type="entry name" value="CARNOSINE SYNTHASE 1"/>
    <property type="match status" value="1"/>
</dbReference>